<dbReference type="AlphaFoldDB" id="A0A9E7L479"/>
<name>A0A9E7L479_9LILI</name>
<evidence type="ECO:0000259" key="8">
    <source>
        <dbReference type="SMART" id="SM01332"/>
    </source>
</evidence>
<feature type="domain" description="Cyclin C-terminal" evidence="8">
    <location>
        <begin position="138"/>
        <end position="277"/>
    </location>
</feature>
<dbReference type="Proteomes" id="UP001055439">
    <property type="component" value="Chromosome 8"/>
</dbReference>
<dbReference type="SUPFAM" id="SSF47954">
    <property type="entry name" value="Cyclin-like"/>
    <property type="match status" value="2"/>
</dbReference>
<proteinExistence type="inferred from homology"/>
<dbReference type="InterPro" id="IPR006671">
    <property type="entry name" value="Cyclin_N"/>
</dbReference>
<dbReference type="InterPro" id="IPR036915">
    <property type="entry name" value="Cyclin-like_sf"/>
</dbReference>
<feature type="region of interest" description="Disordered" evidence="6">
    <location>
        <begin position="269"/>
        <end position="296"/>
    </location>
</feature>
<evidence type="ECO:0000256" key="4">
    <source>
        <dbReference type="ARBA" id="ARBA00023306"/>
    </source>
</evidence>
<evidence type="ECO:0000259" key="7">
    <source>
        <dbReference type="SMART" id="SM00385"/>
    </source>
</evidence>
<dbReference type="OrthoDB" id="769138at2759"/>
<dbReference type="InterPro" id="IPR004367">
    <property type="entry name" value="Cyclin_C-dom"/>
</dbReference>
<protein>
    <submittedName>
        <fullName evidence="9">Cyclin, N-terminal domain</fullName>
    </submittedName>
</protein>
<keyword evidence="10" id="KW-1185">Reference proteome</keyword>
<reference evidence="9" key="1">
    <citation type="submission" date="2022-05" db="EMBL/GenBank/DDBJ databases">
        <title>The Musa troglodytarum L. genome provides insights into the mechanism of non-climacteric behaviour and enrichment of carotenoids.</title>
        <authorList>
            <person name="Wang J."/>
        </authorList>
    </citation>
    <scope>NUCLEOTIDE SEQUENCE</scope>
    <source>
        <tissue evidence="9">Leaf</tissue>
    </source>
</reference>
<dbReference type="EMBL" id="CP097510">
    <property type="protein sequence ID" value="URE37430.1"/>
    <property type="molecule type" value="Genomic_DNA"/>
</dbReference>
<evidence type="ECO:0000256" key="2">
    <source>
        <dbReference type="ARBA" id="ARBA00022618"/>
    </source>
</evidence>
<dbReference type="InterPro" id="IPR039361">
    <property type="entry name" value="Cyclin"/>
</dbReference>
<gene>
    <name evidence="9" type="ORF">MUK42_12954</name>
</gene>
<keyword evidence="3 5" id="KW-0195">Cyclin</keyword>
<evidence type="ECO:0000313" key="10">
    <source>
        <dbReference type="Proteomes" id="UP001055439"/>
    </source>
</evidence>
<dbReference type="SMART" id="SM01332">
    <property type="entry name" value="Cyclin_C"/>
    <property type="match status" value="1"/>
</dbReference>
<dbReference type="SMART" id="SM00385">
    <property type="entry name" value="CYCLIN"/>
    <property type="match status" value="1"/>
</dbReference>
<accession>A0A9E7L479</accession>
<dbReference type="InterPro" id="IPR013763">
    <property type="entry name" value="Cyclin-like_dom"/>
</dbReference>
<evidence type="ECO:0000256" key="1">
    <source>
        <dbReference type="ARBA" id="ARBA00009065"/>
    </source>
</evidence>
<dbReference type="CDD" id="cd20543">
    <property type="entry name" value="CYCLIN_AtCycD-like_rpt1"/>
    <property type="match status" value="1"/>
</dbReference>
<dbReference type="Pfam" id="PF00134">
    <property type="entry name" value="Cyclin_N"/>
    <property type="match status" value="1"/>
</dbReference>
<evidence type="ECO:0000313" key="9">
    <source>
        <dbReference type="EMBL" id="URE37430.1"/>
    </source>
</evidence>
<comment type="similarity">
    <text evidence="1">Belongs to the cyclin family. Cyclin D subfamily.</text>
</comment>
<evidence type="ECO:0000256" key="3">
    <source>
        <dbReference type="ARBA" id="ARBA00023127"/>
    </source>
</evidence>
<dbReference type="Pfam" id="PF02984">
    <property type="entry name" value="Cyclin_C"/>
    <property type="match status" value="1"/>
</dbReference>
<feature type="domain" description="Cyclin-like" evidence="7">
    <location>
        <begin position="43"/>
        <end position="129"/>
    </location>
</feature>
<evidence type="ECO:0000256" key="5">
    <source>
        <dbReference type="RuleBase" id="RU000383"/>
    </source>
</evidence>
<evidence type="ECO:0000256" key="6">
    <source>
        <dbReference type="SAM" id="MobiDB-lite"/>
    </source>
</evidence>
<organism evidence="9 10">
    <name type="scientific">Musa troglodytarum</name>
    <name type="common">fe'i banana</name>
    <dbReference type="NCBI Taxonomy" id="320322"/>
    <lineage>
        <taxon>Eukaryota</taxon>
        <taxon>Viridiplantae</taxon>
        <taxon>Streptophyta</taxon>
        <taxon>Embryophyta</taxon>
        <taxon>Tracheophyta</taxon>
        <taxon>Spermatophyta</taxon>
        <taxon>Magnoliopsida</taxon>
        <taxon>Liliopsida</taxon>
        <taxon>Zingiberales</taxon>
        <taxon>Musaceae</taxon>
        <taxon>Musa</taxon>
    </lineage>
</organism>
<dbReference type="Gene3D" id="1.10.472.10">
    <property type="entry name" value="Cyclin-like"/>
    <property type="match status" value="2"/>
</dbReference>
<dbReference type="GO" id="GO:0051301">
    <property type="term" value="P:cell division"/>
    <property type="evidence" value="ECO:0007669"/>
    <property type="project" value="UniProtKB-KW"/>
</dbReference>
<keyword evidence="4" id="KW-0131">Cell cycle</keyword>
<keyword evidence="2" id="KW-0132">Cell division</keyword>
<dbReference type="FunFam" id="1.10.472.10:FF:000060">
    <property type="entry name" value="D6-type cyclin"/>
    <property type="match status" value="1"/>
</dbReference>
<dbReference type="PANTHER" id="PTHR10177">
    <property type="entry name" value="CYCLINS"/>
    <property type="match status" value="1"/>
</dbReference>
<sequence>MSSSDDEQQPRWGSISALFAAEADHIVSTVGAIDPSARRDAVSLVLQAQFDCNLDPFVACLAINYIDRYLSKREIPIEKPWIVRLLSISCLSLASKMKETCKPLADFLREKDFVFDAQTIRRMELLVLEALDWRMRSITPFSFLRFFTSFFSPAQPPLLQALQAQATQILLKTQNGNHAEMKVLEFKPSVVAASALLSAAYEFFPVQFPAFRSAVASCEFVNEEELRECSSAMRIATDGCGGSAAMGLASTSNTPPTVLRRLCSSSESEPVTIRSASDDRELKKRRTACHDGQIDK</sequence>
<feature type="compositionally biased region" description="Basic and acidic residues" evidence="6">
    <location>
        <begin position="276"/>
        <end position="296"/>
    </location>
</feature>